<feature type="domain" description="Myb-like" evidence="2">
    <location>
        <begin position="483"/>
        <end position="531"/>
    </location>
</feature>
<dbReference type="PANTHER" id="PTHR22929">
    <property type="entry name" value="RNA POLYMERASE III TRANSCRIPTION INITIATION FACTOR B"/>
    <property type="match status" value="1"/>
</dbReference>
<organism evidence="3 4">
    <name type="scientific">Lunasporangiospora selenospora</name>
    <dbReference type="NCBI Taxonomy" id="979761"/>
    <lineage>
        <taxon>Eukaryota</taxon>
        <taxon>Fungi</taxon>
        <taxon>Fungi incertae sedis</taxon>
        <taxon>Mucoromycota</taxon>
        <taxon>Mortierellomycotina</taxon>
        <taxon>Mortierellomycetes</taxon>
        <taxon>Mortierellales</taxon>
        <taxon>Mortierellaceae</taxon>
        <taxon>Lunasporangiospora</taxon>
    </lineage>
</organism>
<evidence type="ECO:0000313" key="3">
    <source>
        <dbReference type="EMBL" id="KAF9578935.1"/>
    </source>
</evidence>
<dbReference type="Pfam" id="PF15963">
    <property type="entry name" value="Myb_DNA-bind_7"/>
    <property type="match status" value="1"/>
</dbReference>
<feature type="compositionally biased region" description="Acidic residues" evidence="1">
    <location>
        <begin position="313"/>
        <end position="332"/>
    </location>
</feature>
<gene>
    <name evidence="3" type="primary">BDP1</name>
    <name evidence="3" type="ORF">BGW38_005020</name>
</gene>
<evidence type="ECO:0000313" key="4">
    <source>
        <dbReference type="Proteomes" id="UP000780801"/>
    </source>
</evidence>
<feature type="compositionally biased region" description="Polar residues" evidence="1">
    <location>
        <begin position="112"/>
        <end position="135"/>
    </location>
</feature>
<feature type="compositionally biased region" description="Low complexity" evidence="1">
    <location>
        <begin position="166"/>
        <end position="193"/>
    </location>
</feature>
<dbReference type="OrthoDB" id="272624at2759"/>
<comment type="caution">
    <text evidence="3">The sequence shown here is derived from an EMBL/GenBank/DDBJ whole genome shotgun (WGS) entry which is preliminary data.</text>
</comment>
<name>A0A9P6KBR3_9FUNG</name>
<protein>
    <submittedName>
        <fullName evidence="3">Transcription factor TFIIIB component B</fullName>
    </submittedName>
</protein>
<feature type="compositionally biased region" description="Basic residues" evidence="1">
    <location>
        <begin position="284"/>
        <end position="293"/>
    </location>
</feature>
<feature type="compositionally biased region" description="Low complexity" evidence="1">
    <location>
        <begin position="143"/>
        <end position="157"/>
    </location>
</feature>
<dbReference type="EMBL" id="JAABOA010003188">
    <property type="protein sequence ID" value="KAF9578935.1"/>
    <property type="molecule type" value="Genomic_DNA"/>
</dbReference>
<feature type="compositionally biased region" description="Polar residues" evidence="1">
    <location>
        <begin position="294"/>
        <end position="303"/>
    </location>
</feature>
<dbReference type="GO" id="GO:0000126">
    <property type="term" value="C:transcription factor TFIIIB complex"/>
    <property type="evidence" value="ECO:0007669"/>
    <property type="project" value="TreeGrafter"/>
</dbReference>
<feature type="compositionally biased region" description="Low complexity" evidence="1">
    <location>
        <begin position="204"/>
        <end position="259"/>
    </location>
</feature>
<dbReference type="InterPro" id="IPR009057">
    <property type="entry name" value="Homeodomain-like_sf"/>
</dbReference>
<dbReference type="CDD" id="cd00167">
    <property type="entry name" value="SANT"/>
    <property type="match status" value="1"/>
</dbReference>
<feature type="region of interest" description="Disordered" evidence="1">
    <location>
        <begin position="587"/>
        <end position="619"/>
    </location>
</feature>
<accession>A0A9P6KBR3</accession>
<evidence type="ECO:0000259" key="2">
    <source>
        <dbReference type="SMART" id="SM00717"/>
    </source>
</evidence>
<dbReference type="Proteomes" id="UP000780801">
    <property type="component" value="Unassembled WGS sequence"/>
</dbReference>
<feature type="region of interest" description="Disordered" evidence="1">
    <location>
        <begin position="23"/>
        <end position="334"/>
    </location>
</feature>
<dbReference type="GO" id="GO:0001156">
    <property type="term" value="F:TFIIIC-class transcription factor complex binding"/>
    <property type="evidence" value="ECO:0007669"/>
    <property type="project" value="TreeGrafter"/>
</dbReference>
<evidence type="ECO:0000256" key="1">
    <source>
        <dbReference type="SAM" id="MobiDB-lite"/>
    </source>
</evidence>
<sequence>MSGISSRIGNSPFVPLSLSWSRPYSNRLQHPSIPCTSILDKGQTRFAPKLKARPNRSNKGSASEDGATATPTPTPTSTPTPSIGGSEAGTFPSSSQAAVAAATTLSTPNPTPVSTQTSELGSTTASAPGTQTSITAVDISAPSSSSSSTGTTSITTGKDSLSRRLSAATISTPPPTASSSAPKSPTFSPSKSSVAKEKSSQNAGISISFPSSSSSSSPSTSPSTSRSGAAGTAITAPGVQSSQPSKSQSSGSIISVPSSRTRAVREETEIEEDYQEGGSSQHPQPRKRTKSKHVASQSSTSRGKQPIRQRYGDDEEEANGAEGEEELDEDAVPDYSNTRMFEFVKDMGVGRRSALFIEQQKQLDEKRRLALQERQVLLDAERDGSTPPSGYGMYAELDPGQGSQYSKKEEAKSEQSTPNMASAPKTFAPQVRIVDGRIELDLDSLTVDHAVVEGGENQGPMEYVEESASTKFINSATYSKKSKSERWSEADTELFYKALSQWGTDFGIIYKMFPGKNRIAIRNKFKREDRLNHSRVEAALNRKLPIDLGQYSEITNTTFPEISEQEEAIKKISAEESEQLLEPLENAEYEDEMAGQNEDDEEIVSEMPAEDEEEIVGMI</sequence>
<dbReference type="InterPro" id="IPR001005">
    <property type="entry name" value="SANT/Myb"/>
</dbReference>
<dbReference type="SUPFAM" id="SSF46689">
    <property type="entry name" value="Homeodomain-like"/>
    <property type="match status" value="1"/>
</dbReference>
<reference evidence="3" key="1">
    <citation type="journal article" date="2020" name="Fungal Divers.">
        <title>Resolving the Mortierellaceae phylogeny through synthesis of multi-gene phylogenetics and phylogenomics.</title>
        <authorList>
            <person name="Vandepol N."/>
            <person name="Liber J."/>
            <person name="Desiro A."/>
            <person name="Na H."/>
            <person name="Kennedy M."/>
            <person name="Barry K."/>
            <person name="Grigoriev I.V."/>
            <person name="Miller A.N."/>
            <person name="O'Donnell K."/>
            <person name="Stajich J.E."/>
            <person name="Bonito G."/>
        </authorList>
    </citation>
    <scope>NUCLEOTIDE SEQUENCE</scope>
    <source>
        <strain evidence="3">KOD1015</strain>
    </source>
</reference>
<feature type="compositionally biased region" description="Low complexity" evidence="1">
    <location>
        <begin position="93"/>
        <end position="107"/>
    </location>
</feature>
<keyword evidence="4" id="KW-1185">Reference proteome</keyword>
<dbReference type="SMART" id="SM00717">
    <property type="entry name" value="SANT"/>
    <property type="match status" value="1"/>
</dbReference>
<dbReference type="GO" id="GO:0070898">
    <property type="term" value="P:RNA polymerase III preinitiation complex assembly"/>
    <property type="evidence" value="ECO:0007669"/>
    <property type="project" value="TreeGrafter"/>
</dbReference>
<dbReference type="PANTHER" id="PTHR22929:SF0">
    <property type="entry name" value="TRANSCRIPTION FACTOR TFIIIB COMPONENT B'' HOMOLOG"/>
    <property type="match status" value="1"/>
</dbReference>
<dbReference type="Gene3D" id="1.10.10.60">
    <property type="entry name" value="Homeodomain-like"/>
    <property type="match status" value="1"/>
</dbReference>
<proteinExistence type="predicted"/>
<dbReference type="AlphaFoldDB" id="A0A9P6KBR3"/>
<feature type="region of interest" description="Disordered" evidence="1">
    <location>
        <begin position="379"/>
        <end position="426"/>
    </location>
</feature>
<dbReference type="InterPro" id="IPR039467">
    <property type="entry name" value="TFIIIB_B''_Myb"/>
</dbReference>